<evidence type="ECO:0000313" key="1">
    <source>
        <dbReference type="EMBL" id="GES93301.1"/>
    </source>
</evidence>
<gene>
    <name evidence="1" type="ORF">RCL2_002004700</name>
</gene>
<reference evidence="1" key="1">
    <citation type="submission" date="2019-10" db="EMBL/GenBank/DDBJ databases">
        <title>Conservation and host-specific expression of non-tandemly repeated heterogenous ribosome RNA gene in arbuscular mycorrhizal fungi.</title>
        <authorList>
            <person name="Maeda T."/>
            <person name="Kobayashi Y."/>
            <person name="Nakagawa T."/>
            <person name="Ezawa T."/>
            <person name="Yamaguchi K."/>
            <person name="Bino T."/>
            <person name="Nishimoto Y."/>
            <person name="Shigenobu S."/>
            <person name="Kawaguchi M."/>
        </authorList>
    </citation>
    <scope>NUCLEOTIDE SEQUENCE</scope>
    <source>
        <strain evidence="1">HR1</strain>
    </source>
</reference>
<accession>A0A8H3LWC9</accession>
<evidence type="ECO:0000313" key="2">
    <source>
        <dbReference type="Proteomes" id="UP000615446"/>
    </source>
</evidence>
<name>A0A8H3LWC9_9GLOM</name>
<dbReference type="EMBL" id="BLAL01000228">
    <property type="protein sequence ID" value="GES93301.1"/>
    <property type="molecule type" value="Genomic_DNA"/>
</dbReference>
<organism evidence="1 2">
    <name type="scientific">Rhizophagus clarus</name>
    <dbReference type="NCBI Taxonomy" id="94130"/>
    <lineage>
        <taxon>Eukaryota</taxon>
        <taxon>Fungi</taxon>
        <taxon>Fungi incertae sedis</taxon>
        <taxon>Mucoromycota</taxon>
        <taxon>Glomeromycotina</taxon>
        <taxon>Glomeromycetes</taxon>
        <taxon>Glomerales</taxon>
        <taxon>Glomeraceae</taxon>
        <taxon>Rhizophagus</taxon>
    </lineage>
</organism>
<comment type="caution">
    <text evidence="1">The sequence shown here is derived from an EMBL/GenBank/DDBJ whole genome shotgun (WGS) entry which is preliminary data.</text>
</comment>
<dbReference type="AlphaFoldDB" id="A0A8H3LWC9"/>
<sequence>MGIVMSFLKIWRIVKSLPWIIDENRERALKNTGVIDPNFKEEETKDHIISLIEVEKQTASPFDDKCWILLDGMQTLPYKHWRISAFYHYLSTGMTQENAEQREQREMAVKFRIIIIRVCDISGFTEFH</sequence>
<protein>
    <submittedName>
        <fullName evidence="1">Uncharacterized protein</fullName>
    </submittedName>
</protein>
<dbReference type="Proteomes" id="UP000615446">
    <property type="component" value="Unassembled WGS sequence"/>
</dbReference>
<proteinExistence type="predicted"/>